<comment type="caution">
    <text evidence="1">The sequence shown here is derived from an EMBL/GenBank/DDBJ whole genome shotgun (WGS) entry which is preliminary data.</text>
</comment>
<reference evidence="1 2" key="1">
    <citation type="submission" date="2015-07" db="EMBL/GenBank/DDBJ databases">
        <authorList>
            <person name="Ju K.-S."/>
            <person name="Doroghazi J.R."/>
            <person name="Metcalf W.W."/>
        </authorList>
    </citation>
    <scope>NUCLEOTIDE SEQUENCE [LARGE SCALE GENOMIC DNA]</scope>
    <source>
        <strain evidence="1 2">NRRL B-3589</strain>
    </source>
</reference>
<dbReference type="EMBL" id="LGUT01001573">
    <property type="protein sequence ID" value="KOG88676.1"/>
    <property type="molecule type" value="Genomic_DNA"/>
</dbReference>
<proteinExistence type="predicted"/>
<keyword evidence="2" id="KW-1185">Reference proteome</keyword>
<evidence type="ECO:0000313" key="2">
    <source>
        <dbReference type="Proteomes" id="UP000037020"/>
    </source>
</evidence>
<dbReference type="Proteomes" id="UP000037020">
    <property type="component" value="Unassembled WGS sequence"/>
</dbReference>
<name>A0ABR5J6A2_9ACTN</name>
<gene>
    <name evidence="1" type="ORF">ADK38_18480</name>
</gene>
<feature type="non-terminal residue" evidence="1">
    <location>
        <position position="1"/>
    </location>
</feature>
<organism evidence="1 2">
    <name type="scientific">Streptomyces varsoviensis</name>
    <dbReference type="NCBI Taxonomy" id="67373"/>
    <lineage>
        <taxon>Bacteria</taxon>
        <taxon>Bacillati</taxon>
        <taxon>Actinomycetota</taxon>
        <taxon>Actinomycetes</taxon>
        <taxon>Kitasatosporales</taxon>
        <taxon>Streptomycetaceae</taxon>
        <taxon>Streptomyces</taxon>
    </lineage>
</organism>
<accession>A0ABR5J6A2</accession>
<evidence type="ECO:0008006" key="3">
    <source>
        <dbReference type="Google" id="ProtNLM"/>
    </source>
</evidence>
<evidence type="ECO:0000313" key="1">
    <source>
        <dbReference type="EMBL" id="KOG88676.1"/>
    </source>
</evidence>
<sequence length="122" mass="12304">AMDRFHAGAEPVGGTAPYAAAGVPALVEAAREHRIATLILGPHGSDAPREVWVGPDPHQVGVRSSDLQYLGEVSPASARADDALVRAAVASGADAVVVNDPADVPAGGLGAVLRWTEPALQG</sequence>
<protein>
    <recommendedName>
        <fullName evidence="3">Haloacid dehalogenase</fullName>
    </recommendedName>
</protein>